<dbReference type="NCBIfam" id="TIGR02481">
    <property type="entry name" value="hemeryth_dom"/>
    <property type="match status" value="1"/>
</dbReference>
<feature type="domain" description="Hemerythrin-like" evidence="4">
    <location>
        <begin position="18"/>
        <end position="126"/>
    </location>
</feature>
<dbReference type="InterPro" id="IPR050669">
    <property type="entry name" value="Hemerythrin"/>
</dbReference>
<dbReference type="EMBL" id="AP025592">
    <property type="protein sequence ID" value="BDG09967.1"/>
    <property type="molecule type" value="Genomic_DNA"/>
</dbReference>
<evidence type="ECO:0000256" key="1">
    <source>
        <dbReference type="ARBA" id="ARBA00010587"/>
    </source>
</evidence>
<dbReference type="Gene3D" id="1.20.120.50">
    <property type="entry name" value="Hemerythrin-like"/>
    <property type="match status" value="1"/>
</dbReference>
<gene>
    <name evidence="5" type="ORF">AMPC_30800</name>
</gene>
<dbReference type="NCBIfam" id="NF033749">
    <property type="entry name" value="bact_hemeryth"/>
    <property type="match status" value="1"/>
</dbReference>
<keyword evidence="2" id="KW-0479">Metal-binding</keyword>
<protein>
    <recommendedName>
        <fullName evidence="4">Hemerythrin-like domain-containing protein</fullName>
    </recommendedName>
</protein>
<evidence type="ECO:0000313" key="5">
    <source>
        <dbReference type="EMBL" id="BDG09967.1"/>
    </source>
</evidence>
<accession>A0ABM7XDT2</accession>
<dbReference type="InterPro" id="IPR012312">
    <property type="entry name" value="Hemerythrin-like"/>
</dbReference>
<comment type="similarity">
    <text evidence="1">Belongs to the hemerythrin family.</text>
</comment>
<dbReference type="PANTHER" id="PTHR37164:SF1">
    <property type="entry name" value="BACTERIOHEMERYTHRIN"/>
    <property type="match status" value="1"/>
</dbReference>
<proteinExistence type="inferred from homology"/>
<dbReference type="PANTHER" id="PTHR37164">
    <property type="entry name" value="BACTERIOHEMERYTHRIN"/>
    <property type="match status" value="1"/>
</dbReference>
<dbReference type="SUPFAM" id="SSF47188">
    <property type="entry name" value="Hemerythrin-like"/>
    <property type="match status" value="1"/>
</dbReference>
<evidence type="ECO:0000256" key="2">
    <source>
        <dbReference type="ARBA" id="ARBA00022723"/>
    </source>
</evidence>
<dbReference type="Proteomes" id="UP001162734">
    <property type="component" value="Chromosome"/>
</dbReference>
<dbReference type="InterPro" id="IPR035938">
    <property type="entry name" value="Hemerythrin-like_sf"/>
</dbReference>
<reference evidence="6" key="1">
    <citation type="journal article" date="2022" name="Int. J. Syst. Evol. Microbiol.">
        <title>Anaeromyxobacter oryzae sp. nov., Anaeromyxobacter diazotrophicus sp. nov. and Anaeromyxobacter paludicola sp. nov., isolated from paddy soils.</title>
        <authorList>
            <person name="Itoh H."/>
            <person name="Xu Z."/>
            <person name="Mise K."/>
            <person name="Masuda Y."/>
            <person name="Ushijima N."/>
            <person name="Hayakawa C."/>
            <person name="Shiratori Y."/>
            <person name="Senoo K."/>
        </authorList>
    </citation>
    <scope>NUCLEOTIDE SEQUENCE [LARGE SCALE GENOMIC DNA]</scope>
    <source>
        <strain evidence="6">Red630</strain>
    </source>
</reference>
<dbReference type="InterPro" id="IPR012827">
    <property type="entry name" value="Hemerythrin_metal-bd"/>
</dbReference>
<dbReference type="Pfam" id="PF01814">
    <property type="entry name" value="Hemerythrin"/>
    <property type="match status" value="1"/>
</dbReference>
<keyword evidence="6" id="KW-1185">Reference proteome</keyword>
<dbReference type="RefSeq" id="WP_248342365.1">
    <property type="nucleotide sequence ID" value="NZ_AP025592.1"/>
</dbReference>
<name>A0ABM7XDT2_9BACT</name>
<sequence>MTAVGDHFRWKQRFAIGDDRIDTEHRYFFHLLEELDLAMRARRGDEVLGALYTALREYARIHFRDEERYLAQAGYPELDQQIREHGRFLHHLKELEVNGPGAAAALAFVRNWLVEHILGTDQQFVRWRGRREAHHPARS</sequence>
<evidence type="ECO:0000259" key="4">
    <source>
        <dbReference type="Pfam" id="PF01814"/>
    </source>
</evidence>
<keyword evidence="3" id="KW-0408">Iron</keyword>
<evidence type="ECO:0000313" key="6">
    <source>
        <dbReference type="Proteomes" id="UP001162734"/>
    </source>
</evidence>
<organism evidence="5 6">
    <name type="scientific">Anaeromyxobacter paludicola</name>
    <dbReference type="NCBI Taxonomy" id="2918171"/>
    <lineage>
        <taxon>Bacteria</taxon>
        <taxon>Pseudomonadati</taxon>
        <taxon>Myxococcota</taxon>
        <taxon>Myxococcia</taxon>
        <taxon>Myxococcales</taxon>
        <taxon>Cystobacterineae</taxon>
        <taxon>Anaeromyxobacteraceae</taxon>
        <taxon>Anaeromyxobacter</taxon>
    </lineage>
</organism>
<evidence type="ECO:0000256" key="3">
    <source>
        <dbReference type="ARBA" id="ARBA00023004"/>
    </source>
</evidence>
<dbReference type="CDD" id="cd12107">
    <property type="entry name" value="Hemerythrin"/>
    <property type="match status" value="1"/>
</dbReference>